<dbReference type="eggNOG" id="COG1672">
    <property type="taxonomic scope" value="Bacteria"/>
</dbReference>
<dbReference type="InterPro" id="IPR035897">
    <property type="entry name" value="Toll_tir_struct_dom_sf"/>
</dbReference>
<dbReference type="Pfam" id="PF13181">
    <property type="entry name" value="TPR_8"/>
    <property type="match status" value="1"/>
</dbReference>
<dbReference type="Proteomes" id="UP000030664">
    <property type="component" value="Unassembled WGS sequence"/>
</dbReference>
<dbReference type="RefSeq" id="WP_035965951.1">
    <property type="nucleotide sequence ID" value="NZ_JROM01000062.1"/>
</dbReference>
<dbReference type="InterPro" id="IPR000157">
    <property type="entry name" value="TIR_dom"/>
</dbReference>
<dbReference type="Pfam" id="PF13676">
    <property type="entry name" value="TIR_2"/>
    <property type="match status" value="1"/>
</dbReference>
<organism evidence="3 4">
    <name type="scientific">Kocuria marina</name>
    <dbReference type="NCBI Taxonomy" id="223184"/>
    <lineage>
        <taxon>Bacteria</taxon>
        <taxon>Bacillati</taxon>
        <taxon>Actinomycetota</taxon>
        <taxon>Actinomycetes</taxon>
        <taxon>Micrococcales</taxon>
        <taxon>Micrococcaceae</taxon>
        <taxon>Kocuria</taxon>
    </lineage>
</organism>
<dbReference type="InterPro" id="IPR019734">
    <property type="entry name" value="TPR_rpt"/>
</dbReference>
<dbReference type="STRING" id="223184.AS25_13655"/>
<reference evidence="3 4" key="1">
    <citation type="submission" date="2014-09" db="EMBL/GenBank/DDBJ databases">
        <title>High-quality draft genome sequence of Kocuria marina SO9-6, an actinobacterium isolated from a copper mine.</title>
        <authorList>
            <person name="Castro D.B."/>
            <person name="Pereira L.B."/>
            <person name="Silva M.V."/>
            <person name="Silva B.P."/>
            <person name="Zanardi B.R."/>
            <person name="Carlos C."/>
            <person name="Belgini D.R."/>
            <person name="Limache E.G."/>
            <person name="Lacerda G.V."/>
            <person name="Nery M.B."/>
            <person name="Gomes M.B."/>
            <person name="Souza S."/>
            <person name="Silva T.M."/>
            <person name="Rodrigues V.D."/>
            <person name="Paulino L.C."/>
            <person name="Vicentini R."/>
            <person name="Ferraz L.F."/>
            <person name="Ottoboni L.M."/>
        </authorList>
    </citation>
    <scope>NUCLEOTIDE SEQUENCE [LARGE SCALE GENOMIC DNA]</scope>
    <source>
        <strain evidence="3 4">SO9-6</strain>
    </source>
</reference>
<sequence>MSKRFFISHAGPDKPLAIDLKALLEDDAWVDLHEIDLGDVLWHEISDGIEAATDFVLLWSAASARSKWVQYETTLAFTRWLEDSAIALRIICLDETPVPFRLRPFLQARGADTAELIAGVLRKNEPAPAPRRRFFNRNDEIGIIEEHLYASTTAALWICGVPGSGKRSLAREALQRITTGQGTVARVRVSSGTAEPELDLLLASSLQKSPAAESSTLTELVEHTRMMIHEYIVAGGVLVFEDAEHWLTEDGALGRLAEHVVAAVHEADQNTDRLVIFTSRRRPRISASLETAVRSIYLQGLHPKHAIPLLRAQGASGEDDDLKSVALELDGHPLALEVVAPQLPLNGASLNDKRHEIATDLIDPARIQSVTWRMLEVLSLVDGPLSGEDLANNLELSAEEFSLAVDEATSYSLVRLADSGTLTLHPLLRDYYLRSFRKQPDYAPQTAALADILLARLSGIEPTDENYTASLLSTVKVLGLSGRLNEARDLRQGLIGTLYETGVELFHERRYEAALEHLEEALTGDDVVDLPANRVRMKTLAQLGRLPEARALGDVLVRDNPQNAGVMRDRGRVEQADRKWSEAIAWYERAIPFRNNKAQLYADIAQVRVRMQDWPGAAAAAKTAIDMGGDTPYALSTYSQALEAQGMLVDASKVMAQAVVREPKNPRYRYRLGRIAMQLDDRASAIREFTRCVELDPQFVEAPLSLASVQIDEGLISKAKETLARVDGSPGAPSAVLNNVKAKLALAEGDLATAQAASDAALQDRRDSHNLTLAIRVSIARAEANEIPLGQAAAQVKLIAKELDRQGNLGAVLEISQRFSKYFD</sequence>
<feature type="repeat" description="TPR" evidence="1">
    <location>
        <begin position="666"/>
        <end position="699"/>
    </location>
</feature>
<dbReference type="PANTHER" id="PTHR44998">
    <property type="match status" value="1"/>
</dbReference>
<dbReference type="SUPFAM" id="SSF52200">
    <property type="entry name" value="Toll/Interleukin receptor TIR domain"/>
    <property type="match status" value="1"/>
</dbReference>
<dbReference type="Gene3D" id="1.25.40.10">
    <property type="entry name" value="Tetratricopeptide repeat domain"/>
    <property type="match status" value="1"/>
</dbReference>
<dbReference type="Pfam" id="PF13432">
    <property type="entry name" value="TPR_16"/>
    <property type="match status" value="2"/>
</dbReference>
<dbReference type="InterPro" id="IPR011990">
    <property type="entry name" value="TPR-like_helical_dom_sf"/>
</dbReference>
<keyword evidence="1" id="KW-0802">TPR repeat</keyword>
<dbReference type="eggNOG" id="COG4995">
    <property type="taxonomic scope" value="Bacteria"/>
</dbReference>
<dbReference type="eggNOG" id="COG0457">
    <property type="taxonomic scope" value="Bacteria"/>
</dbReference>
<dbReference type="SUPFAM" id="SSF52540">
    <property type="entry name" value="P-loop containing nucleoside triphosphate hydrolases"/>
    <property type="match status" value="1"/>
</dbReference>
<dbReference type="Gene3D" id="3.40.50.10140">
    <property type="entry name" value="Toll/interleukin-1 receptor homology (TIR) domain"/>
    <property type="match status" value="1"/>
</dbReference>
<dbReference type="EMBL" id="JROM01000062">
    <property type="protein sequence ID" value="KHE73334.1"/>
    <property type="molecule type" value="Genomic_DNA"/>
</dbReference>
<evidence type="ECO:0000313" key="4">
    <source>
        <dbReference type="Proteomes" id="UP000030664"/>
    </source>
</evidence>
<comment type="caution">
    <text evidence="3">The sequence shown here is derived from an EMBL/GenBank/DDBJ whole genome shotgun (WGS) entry which is preliminary data.</text>
</comment>
<dbReference type="AlphaFoldDB" id="A0A0B0DDG5"/>
<feature type="domain" description="TIR" evidence="2">
    <location>
        <begin position="5"/>
        <end position="109"/>
    </location>
</feature>
<name>A0A0B0DDG5_9MICC</name>
<proteinExistence type="predicted"/>
<dbReference type="Gene3D" id="3.40.50.300">
    <property type="entry name" value="P-loop containing nucleotide triphosphate hydrolases"/>
    <property type="match status" value="1"/>
</dbReference>
<dbReference type="SMART" id="SM00028">
    <property type="entry name" value="TPR"/>
    <property type="match status" value="4"/>
</dbReference>
<evidence type="ECO:0000313" key="3">
    <source>
        <dbReference type="EMBL" id="KHE73334.1"/>
    </source>
</evidence>
<dbReference type="PROSITE" id="PS50005">
    <property type="entry name" value="TPR"/>
    <property type="match status" value="1"/>
</dbReference>
<accession>A0A0B0DDG5</accession>
<dbReference type="SUPFAM" id="SSF48452">
    <property type="entry name" value="TPR-like"/>
    <property type="match status" value="1"/>
</dbReference>
<evidence type="ECO:0000259" key="2">
    <source>
        <dbReference type="Pfam" id="PF13676"/>
    </source>
</evidence>
<dbReference type="InterPro" id="IPR027417">
    <property type="entry name" value="P-loop_NTPase"/>
</dbReference>
<evidence type="ECO:0000256" key="1">
    <source>
        <dbReference type="PROSITE-ProRule" id="PRU00339"/>
    </source>
</evidence>
<dbReference type="PANTHER" id="PTHR44998:SF1">
    <property type="entry name" value="UDP-N-ACETYLGLUCOSAMINE--PEPTIDE N-ACETYLGLUCOSAMINYLTRANSFERASE 110 KDA SUBUNIT"/>
    <property type="match status" value="1"/>
</dbReference>
<gene>
    <name evidence="3" type="ORF">AS25_13655</name>
</gene>
<protein>
    <recommendedName>
        <fullName evidence="2">TIR domain-containing protein</fullName>
    </recommendedName>
</protein>
<dbReference type="GO" id="GO:0007165">
    <property type="term" value="P:signal transduction"/>
    <property type="evidence" value="ECO:0007669"/>
    <property type="project" value="InterPro"/>
</dbReference>